<name>A0ACC5SZ22_ENSAD</name>
<comment type="caution">
    <text evidence="1">The sequence shown here is derived from an EMBL/GenBank/DDBJ whole genome shotgun (WGS) entry which is preliminary data.</text>
</comment>
<accession>A0ACC5SZ22</accession>
<protein>
    <submittedName>
        <fullName evidence="1">Uncharacterized protein</fullName>
    </submittedName>
</protein>
<reference evidence="1" key="1">
    <citation type="submission" date="2021-03" db="EMBL/GenBank/DDBJ databases">
        <title>Genomic Encyclopedia of Type Strains, Phase IV (KMG-IV): sequencing the most valuable type-strain genomes for metagenomic binning, comparative biology and taxonomic classification.</title>
        <authorList>
            <person name="Goeker M."/>
        </authorList>
    </citation>
    <scope>NUCLEOTIDE SEQUENCE</scope>
    <source>
        <strain evidence="1">DSM 18131</strain>
    </source>
</reference>
<sequence>MAPINDTLPRPNCNMIEKRVMSPALKRAALSVLLSLVACLRPAAGMQPCPSEKELLARAQIVVEARAKSFSISESGLLVSDGMPTRMTRTVLDIKKVIKGEFSAKEATLYGGVFLPGPVRELAVMAVLYGSGDEDTFEIELSRQEIGDSGIAYLALGDCLYYKFPSFMADLP</sequence>
<evidence type="ECO:0000313" key="2">
    <source>
        <dbReference type="Proteomes" id="UP000823773"/>
    </source>
</evidence>
<organism evidence="1 2">
    <name type="scientific">Ensifer adhaerens</name>
    <name type="common">Sinorhizobium morelense</name>
    <dbReference type="NCBI Taxonomy" id="106592"/>
    <lineage>
        <taxon>Bacteria</taxon>
        <taxon>Pseudomonadati</taxon>
        <taxon>Pseudomonadota</taxon>
        <taxon>Alphaproteobacteria</taxon>
        <taxon>Hyphomicrobiales</taxon>
        <taxon>Rhizobiaceae</taxon>
        <taxon>Sinorhizobium/Ensifer group</taxon>
        <taxon>Ensifer</taxon>
    </lineage>
</organism>
<proteinExistence type="predicted"/>
<keyword evidence="2" id="KW-1185">Reference proteome</keyword>
<dbReference type="EMBL" id="JAGGJR010000005">
    <property type="protein sequence ID" value="MBP1873911.1"/>
    <property type="molecule type" value="Genomic_DNA"/>
</dbReference>
<evidence type="ECO:0000313" key="1">
    <source>
        <dbReference type="EMBL" id="MBP1873911.1"/>
    </source>
</evidence>
<gene>
    <name evidence="1" type="ORF">J2Z19_003630</name>
</gene>
<dbReference type="Proteomes" id="UP000823773">
    <property type="component" value="Unassembled WGS sequence"/>
</dbReference>